<proteinExistence type="predicted"/>
<evidence type="ECO:0000313" key="2">
    <source>
        <dbReference type="Proteomes" id="UP001524383"/>
    </source>
</evidence>
<dbReference type="RefSeq" id="WP_255332606.1">
    <property type="nucleotide sequence ID" value="NZ_VOTZ01000012.1"/>
</dbReference>
<dbReference type="AlphaFoldDB" id="A0ABD4TMY9"/>
<accession>A0ABD4TMY9</accession>
<dbReference type="Proteomes" id="UP001524383">
    <property type="component" value="Unassembled WGS sequence"/>
</dbReference>
<reference evidence="1 2" key="1">
    <citation type="submission" date="2019-08" db="EMBL/GenBank/DDBJ databases">
        <authorList>
            <person name="Chen S.-C."/>
            <person name="Lai M.-C."/>
            <person name="You Y.-T."/>
        </authorList>
    </citation>
    <scope>NUCLEOTIDE SEQUENCE [LARGE SCALE GENOMIC DNA]</scope>
    <source>
        <strain evidence="1 2">P2F9704a</strain>
    </source>
</reference>
<sequence length="66" mass="7329">MPGFDRTGPRGMGPLTGRRLGRCVAMEPDVQDAVQTERQMLIGRGRGGVARGGVRGFGRRWTQRRF</sequence>
<dbReference type="Pfam" id="PF17253">
    <property type="entry name" value="DUF5320"/>
    <property type="match status" value="1"/>
</dbReference>
<name>A0ABD4TMY9_9EURY</name>
<dbReference type="EMBL" id="VOTZ01000012">
    <property type="protein sequence ID" value="MCQ1538655.1"/>
    <property type="molecule type" value="Genomic_DNA"/>
</dbReference>
<dbReference type="InterPro" id="IPR035205">
    <property type="entry name" value="DUF5320"/>
</dbReference>
<evidence type="ECO:0000313" key="1">
    <source>
        <dbReference type="EMBL" id="MCQ1538655.1"/>
    </source>
</evidence>
<keyword evidence="2" id="KW-1185">Reference proteome</keyword>
<organism evidence="1 2">
    <name type="scientific">Methanocalculus taiwanensis</name>
    <dbReference type="NCBI Taxonomy" id="106207"/>
    <lineage>
        <taxon>Archaea</taxon>
        <taxon>Methanobacteriati</taxon>
        <taxon>Methanobacteriota</taxon>
        <taxon>Stenosarchaea group</taxon>
        <taxon>Methanomicrobia</taxon>
        <taxon>Methanomicrobiales</taxon>
        <taxon>Methanocalculaceae</taxon>
        <taxon>Methanocalculus</taxon>
    </lineage>
</organism>
<gene>
    <name evidence="1" type="ORF">FTO68_06610</name>
</gene>
<protein>
    <submittedName>
        <fullName evidence="1">Uncharacterized protein</fullName>
    </submittedName>
</protein>
<comment type="caution">
    <text evidence="1">The sequence shown here is derived from an EMBL/GenBank/DDBJ whole genome shotgun (WGS) entry which is preliminary data.</text>
</comment>